<dbReference type="PANTHER" id="PTHR46401:SF2">
    <property type="entry name" value="GLYCOSYLTRANSFERASE WBBK-RELATED"/>
    <property type="match status" value="1"/>
</dbReference>
<keyword evidence="1 3" id="KW-0808">Transferase</keyword>
<organism evidence="3 4">
    <name type="scientific">Bordetella genomosp. 11</name>
    <dbReference type="NCBI Taxonomy" id="1416808"/>
    <lineage>
        <taxon>Bacteria</taxon>
        <taxon>Pseudomonadati</taxon>
        <taxon>Pseudomonadota</taxon>
        <taxon>Betaproteobacteria</taxon>
        <taxon>Burkholderiales</taxon>
        <taxon>Alcaligenaceae</taxon>
        <taxon>Bordetella</taxon>
    </lineage>
</organism>
<evidence type="ECO:0000259" key="2">
    <source>
        <dbReference type="Pfam" id="PF22772"/>
    </source>
</evidence>
<keyword evidence="4" id="KW-1185">Reference proteome</keyword>
<dbReference type="CDD" id="cd03801">
    <property type="entry name" value="GT4_PimA-like"/>
    <property type="match status" value="1"/>
</dbReference>
<dbReference type="AlphaFoldDB" id="A0A261UMW3"/>
<dbReference type="Gene3D" id="3.40.50.2000">
    <property type="entry name" value="Glycogen Phosphorylase B"/>
    <property type="match status" value="1"/>
</dbReference>
<dbReference type="RefSeq" id="WP_094844255.1">
    <property type="nucleotide sequence ID" value="NZ_NEVS01000004.1"/>
</dbReference>
<evidence type="ECO:0000313" key="4">
    <source>
        <dbReference type="Proteomes" id="UP000215767"/>
    </source>
</evidence>
<proteinExistence type="predicted"/>
<dbReference type="OrthoDB" id="433681at2"/>
<sequence length="426" mass="47462">MSIQAWKNRFSRAVAFSRDRGLKALFVRVFQVVLNPAALDRELRQSLVQDVRKHYWFVQKQAIGQTLPADAIRPNTVNWFVPDVGRGSGGHLNIFRFISYLEEQGFECRIVAIGDNFPNLAPEQLKKDIANWYFPLKAETYVGAHTAPPAAMSFATAWQTAYIVRNFQPTLHKCYFVQDFEPWFAAAGSQSALAEETYRFGFMGITAGSWLADRLKRDYGMTTYPLGFSYARDLYVPPPDESAQLASRRIFFYARPSTPRRGFELGILVLSEVARRMPDVTMVMAGGSLRAYQFPFKFESRDIVKLSDLPQLYGTCSAALVLSFSNLSLLPLELMACGVPVVSNRGPNTEWLLNESNARLEPPTVEALADAICDVLQNPAEAKRLREGGLKAAGATDWATEGLKLGQILQALQASSVPNCGVEQHG</sequence>
<dbReference type="Pfam" id="PF22772">
    <property type="entry name" value="WsaF_C"/>
    <property type="match status" value="1"/>
</dbReference>
<dbReference type="SUPFAM" id="SSF53756">
    <property type="entry name" value="UDP-Glycosyltransferase/glycogen phosphorylase"/>
    <property type="match status" value="1"/>
</dbReference>
<comment type="caution">
    <text evidence="3">The sequence shown here is derived from an EMBL/GenBank/DDBJ whole genome shotgun (WGS) entry which is preliminary data.</text>
</comment>
<protein>
    <submittedName>
        <fullName evidence="3">Glycosyl transferase group 1</fullName>
    </submittedName>
</protein>
<dbReference type="Proteomes" id="UP000215767">
    <property type="component" value="Unassembled WGS sequence"/>
</dbReference>
<evidence type="ECO:0000313" key="3">
    <source>
        <dbReference type="EMBL" id="OZI62981.1"/>
    </source>
</evidence>
<name>A0A261UMW3_9BORD</name>
<reference evidence="4" key="1">
    <citation type="submission" date="2017-05" db="EMBL/GenBank/DDBJ databases">
        <title>Complete and WGS of Bordetella genogroups.</title>
        <authorList>
            <person name="Spilker T."/>
            <person name="Lipuma J."/>
        </authorList>
    </citation>
    <scope>NUCLEOTIDE SEQUENCE [LARGE SCALE GENOMIC DNA]</scope>
    <source>
        <strain evidence="4">AU8856</strain>
    </source>
</reference>
<accession>A0A261UMW3</accession>
<dbReference type="Gene3D" id="3.40.50.11090">
    <property type="match status" value="1"/>
</dbReference>
<dbReference type="InterPro" id="IPR055050">
    <property type="entry name" value="WsaF_C"/>
</dbReference>
<dbReference type="EMBL" id="NEVS01000004">
    <property type="protein sequence ID" value="OZI62981.1"/>
    <property type="molecule type" value="Genomic_DNA"/>
</dbReference>
<evidence type="ECO:0000256" key="1">
    <source>
        <dbReference type="ARBA" id="ARBA00022679"/>
    </source>
</evidence>
<feature type="domain" description="WsaF C-terminal" evidence="2">
    <location>
        <begin position="248"/>
        <end position="372"/>
    </location>
</feature>
<dbReference type="GO" id="GO:0016757">
    <property type="term" value="F:glycosyltransferase activity"/>
    <property type="evidence" value="ECO:0007669"/>
    <property type="project" value="TreeGrafter"/>
</dbReference>
<gene>
    <name evidence="3" type="ORF">CAL28_28105</name>
</gene>
<dbReference type="GO" id="GO:0009103">
    <property type="term" value="P:lipopolysaccharide biosynthetic process"/>
    <property type="evidence" value="ECO:0007669"/>
    <property type="project" value="TreeGrafter"/>
</dbReference>
<dbReference type="PANTHER" id="PTHR46401">
    <property type="entry name" value="GLYCOSYLTRANSFERASE WBBK-RELATED"/>
    <property type="match status" value="1"/>
</dbReference>